<gene>
    <name evidence="1" type="ORF">SPELUC_LOCUS14773</name>
</gene>
<keyword evidence="2" id="KW-1185">Reference proteome</keyword>
<evidence type="ECO:0000313" key="1">
    <source>
        <dbReference type="EMBL" id="CAG8755494.1"/>
    </source>
</evidence>
<proteinExistence type="predicted"/>
<accession>A0ACA9QMX3</accession>
<feature type="non-terminal residue" evidence="1">
    <location>
        <position position="57"/>
    </location>
</feature>
<reference evidence="1" key="1">
    <citation type="submission" date="2021-06" db="EMBL/GenBank/DDBJ databases">
        <authorList>
            <person name="Kallberg Y."/>
            <person name="Tangrot J."/>
            <person name="Rosling A."/>
        </authorList>
    </citation>
    <scope>NUCLEOTIDE SEQUENCE</scope>
    <source>
        <strain evidence="1">28 12/20/2015</strain>
    </source>
</reference>
<dbReference type="Proteomes" id="UP000789366">
    <property type="component" value="Unassembled WGS sequence"/>
</dbReference>
<evidence type="ECO:0000313" key="2">
    <source>
        <dbReference type="Proteomes" id="UP000789366"/>
    </source>
</evidence>
<organism evidence="1 2">
    <name type="scientific">Cetraspora pellucida</name>
    <dbReference type="NCBI Taxonomy" id="1433469"/>
    <lineage>
        <taxon>Eukaryota</taxon>
        <taxon>Fungi</taxon>
        <taxon>Fungi incertae sedis</taxon>
        <taxon>Mucoromycota</taxon>
        <taxon>Glomeromycotina</taxon>
        <taxon>Glomeromycetes</taxon>
        <taxon>Diversisporales</taxon>
        <taxon>Gigasporaceae</taxon>
        <taxon>Cetraspora</taxon>
    </lineage>
</organism>
<comment type="caution">
    <text evidence="1">The sequence shown here is derived from an EMBL/GenBank/DDBJ whole genome shotgun (WGS) entry which is preliminary data.</text>
</comment>
<name>A0ACA9QMX3_9GLOM</name>
<sequence length="57" mass="6151">ATTTSTIVATKISTTVAIATDIPTVTTARILAITITEILVTITKKEEKDLQVYQTEE</sequence>
<feature type="non-terminal residue" evidence="1">
    <location>
        <position position="1"/>
    </location>
</feature>
<dbReference type="EMBL" id="CAJVPW010045233">
    <property type="protein sequence ID" value="CAG8755494.1"/>
    <property type="molecule type" value="Genomic_DNA"/>
</dbReference>
<protein>
    <submittedName>
        <fullName evidence="1">15095_t:CDS:1</fullName>
    </submittedName>
</protein>